<feature type="domain" description="4-vinyl reductase 4VR" evidence="1">
    <location>
        <begin position="116"/>
        <end position="177"/>
    </location>
</feature>
<dbReference type="SMART" id="SM00989">
    <property type="entry name" value="V4R"/>
    <property type="match status" value="1"/>
</dbReference>
<comment type="caution">
    <text evidence="2">The sequence shown here is derived from an EMBL/GenBank/DDBJ whole genome shotgun (WGS) entry which is preliminary data.</text>
</comment>
<dbReference type="InterPro" id="IPR004096">
    <property type="entry name" value="V4R"/>
</dbReference>
<reference evidence="2 3" key="1">
    <citation type="submission" date="2020-08" db="EMBL/GenBank/DDBJ databases">
        <title>Genomic Encyclopedia of Type Strains, Phase IV (KMG-V): Genome sequencing to study the core and pangenomes of soil and plant-associated prokaryotes.</title>
        <authorList>
            <person name="Whitman W."/>
        </authorList>
    </citation>
    <scope>NUCLEOTIDE SEQUENCE [LARGE SCALE GENOMIC DNA]</scope>
    <source>
        <strain evidence="2 3">M8UP14</strain>
    </source>
</reference>
<protein>
    <recommendedName>
        <fullName evidence="1">4-vinyl reductase 4VR domain-containing protein</fullName>
    </recommendedName>
</protein>
<dbReference type="Gene3D" id="3.90.1520.10">
    <property type="entry name" value="H-NOX domain"/>
    <property type="match status" value="1"/>
</dbReference>
<evidence type="ECO:0000313" key="2">
    <source>
        <dbReference type="EMBL" id="MBB5059910.1"/>
    </source>
</evidence>
<dbReference type="SUPFAM" id="SSF111126">
    <property type="entry name" value="Ligand-binding domain in the NO signalling and Golgi transport"/>
    <property type="match status" value="1"/>
</dbReference>
<dbReference type="AlphaFoldDB" id="A0A7W7ZHA8"/>
<dbReference type="RefSeq" id="WP_184221870.1">
    <property type="nucleotide sequence ID" value="NZ_JACHIP010000008.1"/>
</dbReference>
<sequence>MKGIIFNLLEEVIVSHYDEDTWERLLLATGLDGAYTSLGSYPDRDLDGLVSSAALTLGLTPFEVLRWFGQQAIPRLYSRYPGFFASQPSTRSFLLSVNSIIHPEVRKVYPGAQVPTFEFSDDPGGGLLMGYRSPRRLCALAQGFTEGAATHYGETVQFEHRECMHKGDERCLCHILFSSDRSH</sequence>
<proteinExistence type="predicted"/>
<accession>A0A7W7ZHA8</accession>
<keyword evidence="3" id="KW-1185">Reference proteome</keyword>
<dbReference type="InterPro" id="IPR011644">
    <property type="entry name" value="Heme_NO-bd"/>
</dbReference>
<evidence type="ECO:0000313" key="3">
    <source>
        <dbReference type="Proteomes" id="UP000540989"/>
    </source>
</evidence>
<evidence type="ECO:0000259" key="1">
    <source>
        <dbReference type="SMART" id="SM00989"/>
    </source>
</evidence>
<gene>
    <name evidence="2" type="ORF">HDF16_004644</name>
</gene>
<dbReference type="Proteomes" id="UP000540989">
    <property type="component" value="Unassembled WGS sequence"/>
</dbReference>
<dbReference type="EMBL" id="JACHIP010000008">
    <property type="protein sequence ID" value="MBB5059910.1"/>
    <property type="molecule type" value="Genomic_DNA"/>
</dbReference>
<dbReference type="InterPro" id="IPR024096">
    <property type="entry name" value="NO_sig/Golgi_transp_ligand-bd"/>
</dbReference>
<dbReference type="GO" id="GO:0020037">
    <property type="term" value="F:heme binding"/>
    <property type="evidence" value="ECO:0007669"/>
    <property type="project" value="InterPro"/>
</dbReference>
<name>A0A7W7ZHA8_9BACT</name>
<dbReference type="Pfam" id="PF07700">
    <property type="entry name" value="HNOB"/>
    <property type="match status" value="1"/>
</dbReference>
<dbReference type="InterPro" id="IPR038158">
    <property type="entry name" value="H-NOX_domain_sf"/>
</dbReference>
<organism evidence="2 3">
    <name type="scientific">Granulicella aggregans</name>
    <dbReference type="NCBI Taxonomy" id="474949"/>
    <lineage>
        <taxon>Bacteria</taxon>
        <taxon>Pseudomonadati</taxon>
        <taxon>Acidobacteriota</taxon>
        <taxon>Terriglobia</taxon>
        <taxon>Terriglobales</taxon>
        <taxon>Acidobacteriaceae</taxon>
        <taxon>Granulicella</taxon>
    </lineage>
</organism>